<feature type="region of interest" description="Disordered" evidence="1">
    <location>
        <begin position="1"/>
        <end position="65"/>
    </location>
</feature>
<protein>
    <submittedName>
        <fullName evidence="2">Uncharacterized protein</fullName>
    </submittedName>
</protein>
<comment type="caution">
    <text evidence="2">The sequence shown here is derived from an EMBL/GenBank/DDBJ whole genome shotgun (WGS) entry which is preliminary data.</text>
</comment>
<sequence length="65" mass="7607">MVESSPYSNSRVHHSSHSSRESRGCSSHEQRFYNPYGRREDKKAVWRVRDGSKHLSSSDNQLEKE</sequence>
<proteinExistence type="predicted"/>
<evidence type="ECO:0000313" key="3">
    <source>
        <dbReference type="Proteomes" id="UP000266723"/>
    </source>
</evidence>
<dbReference type="EMBL" id="QGKV02002055">
    <property type="protein sequence ID" value="KAF3496551.1"/>
    <property type="molecule type" value="Genomic_DNA"/>
</dbReference>
<organism evidence="2 3">
    <name type="scientific">Brassica cretica</name>
    <name type="common">Mustard</name>
    <dbReference type="NCBI Taxonomy" id="69181"/>
    <lineage>
        <taxon>Eukaryota</taxon>
        <taxon>Viridiplantae</taxon>
        <taxon>Streptophyta</taxon>
        <taxon>Embryophyta</taxon>
        <taxon>Tracheophyta</taxon>
        <taxon>Spermatophyta</taxon>
        <taxon>Magnoliopsida</taxon>
        <taxon>eudicotyledons</taxon>
        <taxon>Gunneridae</taxon>
        <taxon>Pentapetalae</taxon>
        <taxon>rosids</taxon>
        <taxon>malvids</taxon>
        <taxon>Brassicales</taxon>
        <taxon>Brassicaceae</taxon>
        <taxon>Brassiceae</taxon>
        <taxon>Brassica</taxon>
    </lineage>
</organism>
<dbReference type="Proteomes" id="UP000266723">
    <property type="component" value="Unassembled WGS sequence"/>
</dbReference>
<evidence type="ECO:0000256" key="1">
    <source>
        <dbReference type="SAM" id="MobiDB-lite"/>
    </source>
</evidence>
<name>A0ABQ7AGM8_BRACR</name>
<feature type="compositionally biased region" description="Polar residues" evidence="1">
    <location>
        <begin position="54"/>
        <end position="65"/>
    </location>
</feature>
<gene>
    <name evidence="2" type="ORF">DY000_02053276</name>
</gene>
<reference evidence="2 3" key="1">
    <citation type="journal article" date="2020" name="BMC Genomics">
        <title>Intraspecific diversification of the crop wild relative Brassica cretica Lam. using demographic model selection.</title>
        <authorList>
            <person name="Kioukis A."/>
            <person name="Michalopoulou V.A."/>
            <person name="Briers L."/>
            <person name="Pirintsos S."/>
            <person name="Studholme D.J."/>
            <person name="Pavlidis P."/>
            <person name="Sarris P.F."/>
        </authorList>
    </citation>
    <scope>NUCLEOTIDE SEQUENCE [LARGE SCALE GENOMIC DNA]</scope>
    <source>
        <strain evidence="3">cv. PFS-1207/04</strain>
    </source>
</reference>
<evidence type="ECO:0000313" key="2">
    <source>
        <dbReference type="EMBL" id="KAF3496551.1"/>
    </source>
</evidence>
<keyword evidence="3" id="KW-1185">Reference proteome</keyword>
<accession>A0ABQ7AGM8</accession>
<feature type="compositionally biased region" description="Basic and acidic residues" evidence="1">
    <location>
        <begin position="18"/>
        <end position="53"/>
    </location>
</feature>